<feature type="compositionally biased region" description="Basic residues" evidence="1">
    <location>
        <begin position="78"/>
        <end position="87"/>
    </location>
</feature>
<dbReference type="Proteomes" id="UP000078343">
    <property type="component" value="Unassembled WGS sequence"/>
</dbReference>
<organism evidence="2 3">
    <name type="scientific">Fonsecaea erecta</name>
    <dbReference type="NCBI Taxonomy" id="1367422"/>
    <lineage>
        <taxon>Eukaryota</taxon>
        <taxon>Fungi</taxon>
        <taxon>Dikarya</taxon>
        <taxon>Ascomycota</taxon>
        <taxon>Pezizomycotina</taxon>
        <taxon>Eurotiomycetes</taxon>
        <taxon>Chaetothyriomycetidae</taxon>
        <taxon>Chaetothyriales</taxon>
        <taxon>Herpotrichiellaceae</taxon>
        <taxon>Fonsecaea</taxon>
    </lineage>
</organism>
<keyword evidence="3" id="KW-1185">Reference proteome</keyword>
<dbReference type="OrthoDB" id="10553028at2759"/>
<name>A0A178ZWK6_9EURO</name>
<proteinExistence type="predicted"/>
<evidence type="ECO:0000313" key="3">
    <source>
        <dbReference type="Proteomes" id="UP000078343"/>
    </source>
</evidence>
<sequence>MSSSQQDRGRGSGSNRPSSNIQAALGVNQETDTIRPRGYGDDRYSDFDKSRERPERPKRQEPNEDRPHERSLRQRIKDKVKKILGLK</sequence>
<dbReference type="RefSeq" id="XP_018697531.1">
    <property type="nucleotide sequence ID" value="XM_018831652.1"/>
</dbReference>
<accession>A0A178ZWK6</accession>
<evidence type="ECO:0000256" key="1">
    <source>
        <dbReference type="SAM" id="MobiDB-lite"/>
    </source>
</evidence>
<dbReference type="EMBL" id="LVYI01000001">
    <property type="protein sequence ID" value="OAP64164.1"/>
    <property type="molecule type" value="Genomic_DNA"/>
</dbReference>
<feature type="compositionally biased region" description="Basic and acidic residues" evidence="1">
    <location>
        <begin position="32"/>
        <end position="77"/>
    </location>
</feature>
<comment type="caution">
    <text evidence="2">The sequence shown here is derived from an EMBL/GenBank/DDBJ whole genome shotgun (WGS) entry which is preliminary data.</text>
</comment>
<evidence type="ECO:0000313" key="2">
    <source>
        <dbReference type="EMBL" id="OAP64164.1"/>
    </source>
</evidence>
<protein>
    <submittedName>
        <fullName evidence="2">Uncharacterized protein</fullName>
    </submittedName>
</protein>
<reference evidence="2 3" key="1">
    <citation type="submission" date="2016-04" db="EMBL/GenBank/DDBJ databases">
        <title>Draft genome of Fonsecaea erecta CBS 125763.</title>
        <authorList>
            <person name="Weiss V.A."/>
            <person name="Vicente V.A."/>
            <person name="Raittz R.T."/>
            <person name="Moreno L.F."/>
            <person name="De Souza E.M."/>
            <person name="Pedrosa F.O."/>
            <person name="Steffens M.B."/>
            <person name="Faoro H."/>
            <person name="Tadra-Sfeir M.Z."/>
            <person name="Najafzadeh M.J."/>
            <person name="Felipe M.S."/>
            <person name="Teixeira M."/>
            <person name="Sun J."/>
            <person name="Xi L."/>
            <person name="Gomes R."/>
            <person name="De Azevedo C.M."/>
            <person name="Salgado C.G."/>
            <person name="Da Silva M.B."/>
            <person name="Nascimento M.F."/>
            <person name="Queiroz-Telles F."/>
            <person name="Attili D.S."/>
            <person name="Gorbushina A."/>
        </authorList>
    </citation>
    <scope>NUCLEOTIDE SEQUENCE [LARGE SCALE GENOMIC DNA]</scope>
    <source>
        <strain evidence="2 3">CBS 125763</strain>
    </source>
</reference>
<dbReference type="AlphaFoldDB" id="A0A178ZWK6"/>
<gene>
    <name evidence="2" type="ORF">AYL99_00136</name>
</gene>
<dbReference type="GeneID" id="30004306"/>
<feature type="region of interest" description="Disordered" evidence="1">
    <location>
        <begin position="1"/>
        <end position="87"/>
    </location>
</feature>